<protein>
    <submittedName>
        <fullName evidence="2">Uncharacterized protein</fullName>
    </submittedName>
</protein>
<keyword evidence="3" id="KW-1185">Reference proteome</keyword>
<evidence type="ECO:0000313" key="2">
    <source>
        <dbReference type="EMBL" id="KYO41568.1"/>
    </source>
</evidence>
<organism evidence="2 3">
    <name type="scientific">Alligator mississippiensis</name>
    <name type="common">American alligator</name>
    <dbReference type="NCBI Taxonomy" id="8496"/>
    <lineage>
        <taxon>Eukaryota</taxon>
        <taxon>Metazoa</taxon>
        <taxon>Chordata</taxon>
        <taxon>Craniata</taxon>
        <taxon>Vertebrata</taxon>
        <taxon>Euteleostomi</taxon>
        <taxon>Archelosauria</taxon>
        <taxon>Archosauria</taxon>
        <taxon>Crocodylia</taxon>
        <taxon>Alligatoridae</taxon>
        <taxon>Alligatorinae</taxon>
        <taxon>Alligator</taxon>
    </lineage>
</organism>
<evidence type="ECO:0000256" key="1">
    <source>
        <dbReference type="SAM" id="MobiDB-lite"/>
    </source>
</evidence>
<dbReference type="AlphaFoldDB" id="A0A151NXN9"/>
<evidence type="ECO:0000313" key="3">
    <source>
        <dbReference type="Proteomes" id="UP000050525"/>
    </source>
</evidence>
<dbReference type="EMBL" id="AKHW03001628">
    <property type="protein sequence ID" value="KYO41568.1"/>
    <property type="molecule type" value="Genomic_DNA"/>
</dbReference>
<name>A0A151NXN9_ALLMI</name>
<dbReference type="Proteomes" id="UP000050525">
    <property type="component" value="Unassembled WGS sequence"/>
</dbReference>
<gene>
    <name evidence="2" type="ORF">Y1Q_0006336</name>
</gene>
<comment type="caution">
    <text evidence="2">The sequence shown here is derived from an EMBL/GenBank/DDBJ whole genome shotgun (WGS) entry which is preliminary data.</text>
</comment>
<reference evidence="2 3" key="1">
    <citation type="journal article" date="2012" name="Genome Biol.">
        <title>Sequencing three crocodilian genomes to illuminate the evolution of archosaurs and amniotes.</title>
        <authorList>
            <person name="St John J.A."/>
            <person name="Braun E.L."/>
            <person name="Isberg S.R."/>
            <person name="Miles L.G."/>
            <person name="Chong A.Y."/>
            <person name="Gongora J."/>
            <person name="Dalzell P."/>
            <person name="Moran C."/>
            <person name="Bed'hom B."/>
            <person name="Abzhanov A."/>
            <person name="Burgess S.C."/>
            <person name="Cooksey A.M."/>
            <person name="Castoe T.A."/>
            <person name="Crawford N.G."/>
            <person name="Densmore L.D."/>
            <person name="Drew J.C."/>
            <person name="Edwards S.V."/>
            <person name="Faircloth B.C."/>
            <person name="Fujita M.K."/>
            <person name="Greenwold M.J."/>
            <person name="Hoffmann F.G."/>
            <person name="Howard J.M."/>
            <person name="Iguchi T."/>
            <person name="Janes D.E."/>
            <person name="Khan S.Y."/>
            <person name="Kohno S."/>
            <person name="de Koning A.J."/>
            <person name="Lance S.L."/>
            <person name="McCarthy F.M."/>
            <person name="McCormack J.E."/>
            <person name="Merchant M.E."/>
            <person name="Peterson D.G."/>
            <person name="Pollock D.D."/>
            <person name="Pourmand N."/>
            <person name="Raney B.J."/>
            <person name="Roessler K.A."/>
            <person name="Sanford J.R."/>
            <person name="Sawyer R.H."/>
            <person name="Schmidt C.J."/>
            <person name="Triplett E.W."/>
            <person name="Tuberville T.D."/>
            <person name="Venegas-Anaya M."/>
            <person name="Howard J.T."/>
            <person name="Jarvis E.D."/>
            <person name="Guillette L.J.Jr."/>
            <person name="Glenn T.C."/>
            <person name="Green R.E."/>
            <person name="Ray D.A."/>
        </authorList>
    </citation>
    <scope>NUCLEOTIDE SEQUENCE [LARGE SCALE GENOMIC DNA]</scope>
    <source>
        <strain evidence="2">KSC_2009_1</strain>
    </source>
</reference>
<accession>A0A151NXN9</accession>
<proteinExistence type="predicted"/>
<sequence length="81" mass="9017">MFKTKHVNRPTEALGTGGRREPLLAFPCGRLSPPALPEHLPPAYALTHTRARAQRHHCSAEMKSLALPMLKMNTRFALLFG</sequence>
<feature type="region of interest" description="Disordered" evidence="1">
    <location>
        <begin position="1"/>
        <end position="20"/>
    </location>
</feature>